<feature type="transmembrane region" description="Helical" evidence="1">
    <location>
        <begin position="42"/>
        <end position="62"/>
    </location>
</feature>
<dbReference type="AlphaFoldDB" id="A0A098Y3J1"/>
<feature type="transmembrane region" description="Helical" evidence="1">
    <location>
        <begin position="213"/>
        <end position="234"/>
    </location>
</feature>
<dbReference type="PIRSF" id="PIRSF026622">
    <property type="entry name" value="Proteas_026622"/>
    <property type="match status" value="1"/>
</dbReference>
<proteinExistence type="predicted"/>
<accession>A0A098Y3J1</accession>
<dbReference type="STRING" id="1522368.IN07_20060"/>
<feature type="transmembrane region" description="Helical" evidence="1">
    <location>
        <begin position="74"/>
        <end position="96"/>
    </location>
</feature>
<dbReference type="GO" id="GO:0080120">
    <property type="term" value="P:CAAX-box protein maturation"/>
    <property type="evidence" value="ECO:0007669"/>
    <property type="project" value="UniProtKB-ARBA"/>
</dbReference>
<reference evidence="3 4" key="1">
    <citation type="submission" date="2014-07" db="EMBL/GenBank/DDBJ databases">
        <title>Biosystematic studies on Modestobacter strains isolated from extreme hyper-arid desert soil and from historic building.</title>
        <authorList>
            <person name="Bukarasam K."/>
            <person name="Bull A."/>
            <person name="Girard G."/>
            <person name="van Wezel G."/>
            <person name="Goodfellow M."/>
        </authorList>
    </citation>
    <scope>NUCLEOTIDE SEQUENCE [LARGE SCALE GENOMIC DNA]</scope>
    <source>
        <strain evidence="3 4">KNN45-2b</strain>
    </source>
</reference>
<evidence type="ECO:0000313" key="3">
    <source>
        <dbReference type="EMBL" id="KGH44980.1"/>
    </source>
</evidence>
<feature type="transmembrane region" description="Helical" evidence="1">
    <location>
        <begin position="148"/>
        <end position="166"/>
    </location>
</feature>
<dbReference type="Pfam" id="PF02517">
    <property type="entry name" value="Rce1-like"/>
    <property type="match status" value="1"/>
</dbReference>
<evidence type="ECO:0000256" key="1">
    <source>
        <dbReference type="SAM" id="Phobius"/>
    </source>
</evidence>
<comment type="caution">
    <text evidence="3">The sequence shown here is derived from an EMBL/GenBank/DDBJ whole genome shotgun (WGS) entry which is preliminary data.</text>
</comment>
<name>A0A098Y3J1_9ACTN</name>
<keyword evidence="1" id="KW-1133">Transmembrane helix</keyword>
<dbReference type="InterPro" id="IPR015837">
    <property type="entry name" value="UCP026622_CAAX_protease"/>
</dbReference>
<dbReference type="RefSeq" id="WP_036339137.1">
    <property type="nucleotide sequence ID" value="NZ_JPMX01000092.1"/>
</dbReference>
<evidence type="ECO:0000259" key="2">
    <source>
        <dbReference type="Pfam" id="PF02517"/>
    </source>
</evidence>
<dbReference type="EMBL" id="JPMX01000092">
    <property type="protein sequence ID" value="KGH44980.1"/>
    <property type="molecule type" value="Genomic_DNA"/>
</dbReference>
<protein>
    <submittedName>
        <fullName evidence="3">Abortive infection protein</fullName>
    </submittedName>
</protein>
<dbReference type="GO" id="GO:0004175">
    <property type="term" value="F:endopeptidase activity"/>
    <property type="evidence" value="ECO:0007669"/>
    <property type="project" value="UniProtKB-ARBA"/>
</dbReference>
<feature type="transmembrane region" description="Helical" evidence="1">
    <location>
        <begin position="186"/>
        <end position="206"/>
    </location>
</feature>
<evidence type="ECO:0000313" key="4">
    <source>
        <dbReference type="Proteomes" id="UP000029713"/>
    </source>
</evidence>
<sequence length="238" mass="24354">MHVRPAGRRGALLFAASVAVLLAAWNNVVITRTPGYPQSYVPVNLAATGLLLVGARSVGFTWKELGLDPRRVRAGLRWGGACSAVVAAGYAAGLAVSAVRPLLADARLAGASSAEVAYQALVRIPLGTVLWEETAFRGVLLAALMRVVGPRTAVAVSAVLFGIWHIRPTLSAATANTLTDGPAGLVVAVLLGCAFTAAAGVLFAWLRLRSGSLLAPALLHLATNSLGALAATAAHRLG</sequence>
<feature type="domain" description="CAAX prenyl protease 2/Lysostaphin resistance protein A-like" evidence="2">
    <location>
        <begin position="121"/>
        <end position="225"/>
    </location>
</feature>
<keyword evidence="4" id="KW-1185">Reference proteome</keyword>
<dbReference type="InterPro" id="IPR003675">
    <property type="entry name" value="Rce1/LyrA-like_dom"/>
</dbReference>
<organism evidence="3 4">
    <name type="scientific">Modestobacter caceresii</name>
    <dbReference type="NCBI Taxonomy" id="1522368"/>
    <lineage>
        <taxon>Bacteria</taxon>
        <taxon>Bacillati</taxon>
        <taxon>Actinomycetota</taxon>
        <taxon>Actinomycetes</taxon>
        <taxon>Geodermatophilales</taxon>
        <taxon>Geodermatophilaceae</taxon>
        <taxon>Modestobacter</taxon>
    </lineage>
</organism>
<gene>
    <name evidence="3" type="ORF">IN07_20060</name>
</gene>
<dbReference type="Proteomes" id="UP000029713">
    <property type="component" value="Unassembled WGS sequence"/>
</dbReference>
<keyword evidence="1" id="KW-0472">Membrane</keyword>
<keyword evidence="1" id="KW-0812">Transmembrane</keyword>